<sequence length="60" mass="6610">MARQRWPSDKVSAVGFQVRNLIWPKIHRVWGACCLLKIVRSGQTSGAGVVRKFGEGGARS</sequence>
<proteinExistence type="predicted"/>
<organism evidence="1 2">
    <name type="scientific">Araneus ventricosus</name>
    <name type="common">Orbweaver spider</name>
    <name type="synonym">Epeira ventricosa</name>
    <dbReference type="NCBI Taxonomy" id="182803"/>
    <lineage>
        <taxon>Eukaryota</taxon>
        <taxon>Metazoa</taxon>
        <taxon>Ecdysozoa</taxon>
        <taxon>Arthropoda</taxon>
        <taxon>Chelicerata</taxon>
        <taxon>Arachnida</taxon>
        <taxon>Araneae</taxon>
        <taxon>Araneomorphae</taxon>
        <taxon>Entelegynae</taxon>
        <taxon>Araneoidea</taxon>
        <taxon>Araneidae</taxon>
        <taxon>Araneus</taxon>
    </lineage>
</organism>
<feature type="non-terminal residue" evidence="1">
    <location>
        <position position="60"/>
    </location>
</feature>
<reference evidence="1 2" key="1">
    <citation type="journal article" date="2019" name="Sci. Rep.">
        <title>Orb-weaving spider Araneus ventricosus genome elucidates the spidroin gene catalogue.</title>
        <authorList>
            <person name="Kono N."/>
            <person name="Nakamura H."/>
            <person name="Ohtoshi R."/>
            <person name="Moran D.A.P."/>
            <person name="Shinohara A."/>
            <person name="Yoshida Y."/>
            <person name="Fujiwara M."/>
            <person name="Mori M."/>
            <person name="Tomita M."/>
            <person name="Arakawa K."/>
        </authorList>
    </citation>
    <scope>NUCLEOTIDE SEQUENCE [LARGE SCALE GENOMIC DNA]</scope>
</reference>
<name>A0A4Y1ZM98_ARAVE</name>
<protein>
    <submittedName>
        <fullName evidence="1">Uncharacterized protein</fullName>
    </submittedName>
</protein>
<keyword evidence="2" id="KW-1185">Reference proteome</keyword>
<dbReference type="AlphaFoldDB" id="A0A4Y1ZM98"/>
<evidence type="ECO:0000313" key="1">
    <source>
        <dbReference type="EMBL" id="GBL58261.1"/>
    </source>
</evidence>
<comment type="caution">
    <text evidence="1">The sequence shown here is derived from an EMBL/GenBank/DDBJ whole genome shotgun (WGS) entry which is preliminary data.</text>
</comment>
<gene>
    <name evidence="1" type="ORF">AVEN_66453_1</name>
</gene>
<evidence type="ECO:0000313" key="2">
    <source>
        <dbReference type="Proteomes" id="UP000499080"/>
    </source>
</evidence>
<accession>A0A4Y1ZM98</accession>
<dbReference type="Proteomes" id="UP000499080">
    <property type="component" value="Unassembled WGS sequence"/>
</dbReference>
<dbReference type="EMBL" id="BGPR01226598">
    <property type="protein sequence ID" value="GBL58261.1"/>
    <property type="molecule type" value="Genomic_DNA"/>
</dbReference>